<dbReference type="EMBL" id="BAAAZP010000027">
    <property type="protein sequence ID" value="GAA3654897.1"/>
    <property type="molecule type" value="Genomic_DNA"/>
</dbReference>
<evidence type="ECO:0000256" key="1">
    <source>
        <dbReference type="SAM" id="MobiDB-lite"/>
    </source>
</evidence>
<dbReference type="InterPro" id="IPR045683">
    <property type="entry name" value="DUF6192"/>
</dbReference>
<accession>A0ABP7BCL8</accession>
<gene>
    <name evidence="2" type="ORF">GCM10022224_017430</name>
</gene>
<evidence type="ECO:0008006" key="4">
    <source>
        <dbReference type="Google" id="ProtNLM"/>
    </source>
</evidence>
<name>A0ABP7BCL8_9ACTN</name>
<protein>
    <recommendedName>
        <fullName evidence="4">Recombinase</fullName>
    </recommendedName>
</protein>
<evidence type="ECO:0000313" key="2">
    <source>
        <dbReference type="EMBL" id="GAA3654897.1"/>
    </source>
</evidence>
<sequence length="92" mass="9843">MPSVVFVILAGISDDEARWAQLDQPPLNERTGRKEWTQGSAKRIVGQKVSHPVTATEKVKAIHDMATDEQVAAPGGHRPVAPPGGRLPGDGR</sequence>
<evidence type="ECO:0000313" key="3">
    <source>
        <dbReference type="Proteomes" id="UP001500902"/>
    </source>
</evidence>
<feature type="region of interest" description="Disordered" evidence="1">
    <location>
        <begin position="70"/>
        <end position="92"/>
    </location>
</feature>
<dbReference type="Pfam" id="PF19691">
    <property type="entry name" value="DUF6192"/>
    <property type="match status" value="1"/>
</dbReference>
<organism evidence="2 3">
    <name type="scientific">Nonomuraea antimicrobica</name>
    <dbReference type="NCBI Taxonomy" id="561173"/>
    <lineage>
        <taxon>Bacteria</taxon>
        <taxon>Bacillati</taxon>
        <taxon>Actinomycetota</taxon>
        <taxon>Actinomycetes</taxon>
        <taxon>Streptosporangiales</taxon>
        <taxon>Streptosporangiaceae</taxon>
        <taxon>Nonomuraea</taxon>
    </lineage>
</organism>
<proteinExistence type="predicted"/>
<keyword evidence="3" id="KW-1185">Reference proteome</keyword>
<feature type="region of interest" description="Disordered" evidence="1">
    <location>
        <begin position="28"/>
        <end position="48"/>
    </location>
</feature>
<comment type="caution">
    <text evidence="2">The sequence shown here is derived from an EMBL/GenBank/DDBJ whole genome shotgun (WGS) entry which is preliminary data.</text>
</comment>
<dbReference type="Proteomes" id="UP001500902">
    <property type="component" value="Unassembled WGS sequence"/>
</dbReference>
<reference evidence="3" key="1">
    <citation type="journal article" date="2019" name="Int. J. Syst. Evol. Microbiol.">
        <title>The Global Catalogue of Microorganisms (GCM) 10K type strain sequencing project: providing services to taxonomists for standard genome sequencing and annotation.</title>
        <authorList>
            <consortium name="The Broad Institute Genomics Platform"/>
            <consortium name="The Broad Institute Genome Sequencing Center for Infectious Disease"/>
            <person name="Wu L."/>
            <person name="Ma J."/>
        </authorList>
    </citation>
    <scope>NUCLEOTIDE SEQUENCE [LARGE SCALE GENOMIC DNA]</scope>
    <source>
        <strain evidence="3">JCM 16904</strain>
    </source>
</reference>